<organism evidence="2 3">
    <name type="scientific">Steinernema carpocapsae</name>
    <name type="common">Entomopathogenic nematode</name>
    <dbReference type="NCBI Taxonomy" id="34508"/>
    <lineage>
        <taxon>Eukaryota</taxon>
        <taxon>Metazoa</taxon>
        <taxon>Ecdysozoa</taxon>
        <taxon>Nematoda</taxon>
        <taxon>Chromadorea</taxon>
        <taxon>Rhabditida</taxon>
        <taxon>Tylenchina</taxon>
        <taxon>Panagrolaimomorpha</taxon>
        <taxon>Strongyloidoidea</taxon>
        <taxon>Steinernematidae</taxon>
        <taxon>Steinernema</taxon>
    </lineage>
</organism>
<dbReference type="AlphaFoldDB" id="A0A4U5LRF4"/>
<gene>
    <name evidence="2" type="ORF">L596_030004</name>
</gene>
<sequence length="125" mass="14255">METLESVPQTSAIRSLRSFIRGAKAFDEPARFEIAGASNPDSGRFNRSLRQSPRIRNTEERETGAARYQSCPCPLQTAPTKEDEQQDYQSVLQSRNTRTHCEEIAGKECRSEPKPWILIRATRRT</sequence>
<feature type="region of interest" description="Disordered" evidence="1">
    <location>
        <begin position="34"/>
        <end position="94"/>
    </location>
</feature>
<evidence type="ECO:0000313" key="2">
    <source>
        <dbReference type="EMBL" id="TKR58578.1"/>
    </source>
</evidence>
<keyword evidence="3" id="KW-1185">Reference proteome</keyword>
<comment type="caution">
    <text evidence="2">The sequence shown here is derived from an EMBL/GenBank/DDBJ whole genome shotgun (WGS) entry which is preliminary data.</text>
</comment>
<evidence type="ECO:0000256" key="1">
    <source>
        <dbReference type="SAM" id="MobiDB-lite"/>
    </source>
</evidence>
<dbReference type="Proteomes" id="UP000298663">
    <property type="component" value="Unassembled WGS sequence"/>
</dbReference>
<proteinExistence type="predicted"/>
<accession>A0A4U5LRF4</accession>
<name>A0A4U5LRF4_STECR</name>
<dbReference type="EMBL" id="AZBU02000013">
    <property type="protein sequence ID" value="TKR58578.1"/>
    <property type="molecule type" value="Genomic_DNA"/>
</dbReference>
<evidence type="ECO:0000313" key="3">
    <source>
        <dbReference type="Proteomes" id="UP000298663"/>
    </source>
</evidence>
<protein>
    <submittedName>
        <fullName evidence="2">Uncharacterized protein</fullName>
    </submittedName>
</protein>
<reference evidence="2 3" key="2">
    <citation type="journal article" date="2019" name="G3 (Bethesda)">
        <title>Hybrid Assembly of the Genome of the Entomopathogenic Nematode Steinernema carpocapsae Identifies the X-Chromosome.</title>
        <authorList>
            <person name="Serra L."/>
            <person name="Macchietto M."/>
            <person name="Macias-Munoz A."/>
            <person name="McGill C.J."/>
            <person name="Rodriguez I.M."/>
            <person name="Rodriguez B."/>
            <person name="Murad R."/>
            <person name="Mortazavi A."/>
        </authorList>
    </citation>
    <scope>NUCLEOTIDE SEQUENCE [LARGE SCALE GENOMIC DNA]</scope>
    <source>
        <strain evidence="2 3">ALL</strain>
    </source>
</reference>
<reference evidence="2 3" key="1">
    <citation type="journal article" date="2015" name="Genome Biol.">
        <title>Comparative genomics of Steinernema reveals deeply conserved gene regulatory networks.</title>
        <authorList>
            <person name="Dillman A.R."/>
            <person name="Macchietto M."/>
            <person name="Porter C.F."/>
            <person name="Rogers A."/>
            <person name="Williams B."/>
            <person name="Antoshechkin I."/>
            <person name="Lee M.M."/>
            <person name="Goodwin Z."/>
            <person name="Lu X."/>
            <person name="Lewis E.E."/>
            <person name="Goodrich-Blair H."/>
            <person name="Stock S.P."/>
            <person name="Adams B.J."/>
            <person name="Sternberg P.W."/>
            <person name="Mortazavi A."/>
        </authorList>
    </citation>
    <scope>NUCLEOTIDE SEQUENCE [LARGE SCALE GENOMIC DNA]</scope>
    <source>
        <strain evidence="2 3">ALL</strain>
    </source>
</reference>